<dbReference type="Gene3D" id="1.10.510.10">
    <property type="entry name" value="Transferase(Phosphotransferase) domain 1"/>
    <property type="match status" value="1"/>
</dbReference>
<reference evidence="2 3" key="1">
    <citation type="submission" date="2024-07" db="EMBL/GenBank/DDBJ databases">
        <title>Section-level genome sequencing and comparative genomics of Aspergillus sections Usti and Cavernicolus.</title>
        <authorList>
            <consortium name="Lawrence Berkeley National Laboratory"/>
            <person name="Nybo J.L."/>
            <person name="Vesth T.C."/>
            <person name="Theobald S."/>
            <person name="Frisvad J.C."/>
            <person name="Larsen T.O."/>
            <person name="Kjaerboelling I."/>
            <person name="Rothschild-Mancinelli K."/>
            <person name="Lyhne E.K."/>
            <person name="Kogle M.E."/>
            <person name="Barry K."/>
            <person name="Clum A."/>
            <person name="Na H."/>
            <person name="Ledsgaard L."/>
            <person name="Lin J."/>
            <person name="Lipzen A."/>
            <person name="Kuo A."/>
            <person name="Riley R."/>
            <person name="Mondo S."/>
            <person name="Labutti K."/>
            <person name="Haridas S."/>
            <person name="Pangalinan J."/>
            <person name="Salamov A.A."/>
            <person name="Simmons B.A."/>
            <person name="Magnuson J.K."/>
            <person name="Chen J."/>
            <person name="Drula E."/>
            <person name="Henrissat B."/>
            <person name="Wiebenga A."/>
            <person name="Lubbers R.J."/>
            <person name="Gomes A.C."/>
            <person name="Macurrencykelacurrency M.R."/>
            <person name="Stajich J."/>
            <person name="Grigoriev I.V."/>
            <person name="Mortensen U.H."/>
            <person name="De Vries R.P."/>
            <person name="Baker S.E."/>
            <person name="Andersen M.R."/>
        </authorList>
    </citation>
    <scope>NUCLEOTIDE SEQUENCE [LARGE SCALE GENOMIC DNA]</scope>
    <source>
        <strain evidence="2 3">CBS 449.75</strain>
    </source>
</reference>
<proteinExistence type="predicted"/>
<dbReference type="InterPro" id="IPR000719">
    <property type="entry name" value="Prot_kinase_dom"/>
</dbReference>
<dbReference type="InterPro" id="IPR011009">
    <property type="entry name" value="Kinase-like_dom_sf"/>
</dbReference>
<keyword evidence="3" id="KW-1185">Reference proteome</keyword>
<dbReference type="GeneID" id="98143550"/>
<dbReference type="EMBL" id="JBFXLQ010000008">
    <property type="protein sequence ID" value="KAL2869780.1"/>
    <property type="molecule type" value="Genomic_DNA"/>
</dbReference>
<dbReference type="SUPFAM" id="SSF56112">
    <property type="entry name" value="Protein kinase-like (PK-like)"/>
    <property type="match status" value="1"/>
</dbReference>
<dbReference type="SMART" id="SM00220">
    <property type="entry name" value="S_TKc"/>
    <property type="match status" value="1"/>
</dbReference>
<dbReference type="Proteomes" id="UP001610432">
    <property type="component" value="Unassembled WGS sequence"/>
</dbReference>
<gene>
    <name evidence="2" type="ORF">BJX67DRAFT_346960</name>
</gene>
<accession>A0ABR4LZ08</accession>
<evidence type="ECO:0000313" key="2">
    <source>
        <dbReference type="EMBL" id="KAL2869780.1"/>
    </source>
</evidence>
<comment type="caution">
    <text evidence="2">The sequence shown here is derived from an EMBL/GenBank/DDBJ whole genome shotgun (WGS) entry which is preliminary data.</text>
</comment>
<dbReference type="PROSITE" id="PS50011">
    <property type="entry name" value="PROTEIN_KINASE_DOM"/>
    <property type="match status" value="1"/>
</dbReference>
<feature type="domain" description="Protein kinase" evidence="1">
    <location>
        <begin position="159"/>
        <end position="488"/>
    </location>
</feature>
<sequence>MPETIATKPSIPVGFTPEWVWGDDAETTVYAQGYGSGLTVIFRFKLDRDRPSTSLANRIVTCYHELDTSSPGDSFPDRESMREKLWDAVQQVWPWCIKHPGIAGMDVVVDIDVLPNESASWSVYHHPWFGKFVGLLRQAQATQAYLQSPSKTIDFESLTRFEQLGGRGCATKVQTDPNSKDFFVFKGVDFRTFLTYYDEVERGSSDTEEEEDDFTNLLKTWHHANDILTHIPAHPNIIPSPTTFVTIQEPPATRTRDESKAKDKMPVVCGCLYPFYANGDMGSRIETSCSATGKQISLALKARWCYEMAAAIKHTHLVAHTYHMDIKPGNFLIDDNEHLLLIDWEQSDAPCTTIAPEADGTWDVTEQKSANGAPRLVYTKYEGPDRRNTEVDIGGRSWNLWNVFPLWAAECPRALELAEVFSLGRSMWMLLRQPDMDDWDEIEHPSDLVTEWMGTPGDVPEEWKGMVDRCMAIDPNERPGVVELTEFWEKVAVSVRNM</sequence>
<name>A0ABR4LZ08_9EURO</name>
<evidence type="ECO:0000313" key="3">
    <source>
        <dbReference type="Proteomes" id="UP001610432"/>
    </source>
</evidence>
<evidence type="ECO:0000259" key="1">
    <source>
        <dbReference type="PROSITE" id="PS50011"/>
    </source>
</evidence>
<dbReference type="RefSeq" id="XP_070888759.1">
    <property type="nucleotide sequence ID" value="XM_071028478.1"/>
</dbReference>
<organism evidence="2 3">
    <name type="scientific">Aspergillus lucknowensis</name>
    <dbReference type="NCBI Taxonomy" id="176173"/>
    <lineage>
        <taxon>Eukaryota</taxon>
        <taxon>Fungi</taxon>
        <taxon>Dikarya</taxon>
        <taxon>Ascomycota</taxon>
        <taxon>Pezizomycotina</taxon>
        <taxon>Eurotiomycetes</taxon>
        <taxon>Eurotiomycetidae</taxon>
        <taxon>Eurotiales</taxon>
        <taxon>Aspergillaceae</taxon>
        <taxon>Aspergillus</taxon>
        <taxon>Aspergillus subgen. Nidulantes</taxon>
    </lineage>
</organism>
<protein>
    <recommendedName>
        <fullName evidence="1">Protein kinase domain-containing protein</fullName>
    </recommendedName>
</protein>